<dbReference type="Proteomes" id="UP001160499">
    <property type="component" value="Unassembled WGS sequence"/>
</dbReference>
<evidence type="ECO:0000256" key="1">
    <source>
        <dbReference type="ARBA" id="ARBA00009897"/>
    </source>
</evidence>
<evidence type="ECO:0000256" key="3">
    <source>
        <dbReference type="ARBA" id="ARBA00022741"/>
    </source>
</evidence>
<proteinExistence type="inferred from homology"/>
<evidence type="ECO:0000256" key="4">
    <source>
        <dbReference type="ARBA" id="ARBA00022840"/>
    </source>
</evidence>
<evidence type="ECO:0000259" key="7">
    <source>
        <dbReference type="PROSITE" id="PS51986"/>
    </source>
</evidence>
<dbReference type="InterPro" id="IPR008146">
    <property type="entry name" value="Gln_synth_cat_dom"/>
</dbReference>
<keyword evidence="10" id="KW-1185">Reference proteome</keyword>
<feature type="domain" description="GS beta-grasp" evidence="7">
    <location>
        <begin position="28"/>
        <end position="130"/>
    </location>
</feature>
<evidence type="ECO:0000313" key="10">
    <source>
        <dbReference type="Proteomes" id="UP001160499"/>
    </source>
</evidence>
<name>A0ABT6LVR7_9ACTN</name>
<dbReference type="InterPro" id="IPR008147">
    <property type="entry name" value="Gln_synt_N"/>
</dbReference>
<keyword evidence="2 9" id="KW-0436">Ligase</keyword>
<dbReference type="PANTHER" id="PTHR43785:SF12">
    <property type="entry name" value="TYPE-1 GLUTAMINE SYNTHETASE 2"/>
    <property type="match status" value="1"/>
</dbReference>
<dbReference type="Gene3D" id="3.30.590.10">
    <property type="entry name" value="Glutamine synthetase/guanido kinase, catalytic domain"/>
    <property type="match status" value="1"/>
</dbReference>
<evidence type="ECO:0000256" key="5">
    <source>
        <dbReference type="PROSITE-ProRule" id="PRU01330"/>
    </source>
</evidence>
<evidence type="ECO:0000313" key="9">
    <source>
        <dbReference type="EMBL" id="MDH6220413.1"/>
    </source>
</evidence>
<keyword evidence="4" id="KW-0067">ATP-binding</keyword>
<dbReference type="EMBL" id="JARXVH010000016">
    <property type="protein sequence ID" value="MDH6220413.1"/>
    <property type="molecule type" value="Genomic_DNA"/>
</dbReference>
<dbReference type="SUPFAM" id="SSF54368">
    <property type="entry name" value="Glutamine synthetase, N-terminal domain"/>
    <property type="match status" value="1"/>
</dbReference>
<dbReference type="SMART" id="SM01230">
    <property type="entry name" value="Gln-synt_C"/>
    <property type="match status" value="1"/>
</dbReference>
<dbReference type="Gene3D" id="3.10.20.70">
    <property type="entry name" value="Glutamine synthetase, N-terminal domain"/>
    <property type="match status" value="1"/>
</dbReference>
<dbReference type="Pfam" id="PF00120">
    <property type="entry name" value="Gln-synt_C"/>
    <property type="match status" value="1"/>
</dbReference>
<dbReference type="InterPro" id="IPR014746">
    <property type="entry name" value="Gln_synth/guanido_kin_cat_dom"/>
</dbReference>
<evidence type="ECO:0000256" key="6">
    <source>
        <dbReference type="RuleBase" id="RU000384"/>
    </source>
</evidence>
<dbReference type="InterPro" id="IPR036651">
    <property type="entry name" value="Gln_synt_N_sf"/>
</dbReference>
<evidence type="ECO:0000259" key="8">
    <source>
        <dbReference type="PROSITE" id="PS51987"/>
    </source>
</evidence>
<dbReference type="PANTHER" id="PTHR43785">
    <property type="entry name" value="GAMMA-GLUTAMYLPUTRESCINE SYNTHETASE"/>
    <property type="match status" value="1"/>
</dbReference>
<dbReference type="PROSITE" id="PS51986">
    <property type="entry name" value="GS_BETA_GRASP"/>
    <property type="match status" value="1"/>
</dbReference>
<dbReference type="EC" id="6.3.1.2" evidence="9"/>
<gene>
    <name evidence="9" type="ORF">M2283_007753</name>
</gene>
<organism evidence="9 10">
    <name type="scientific">Streptomyces pseudovenezuelae</name>
    <dbReference type="NCBI Taxonomy" id="67350"/>
    <lineage>
        <taxon>Bacteria</taxon>
        <taxon>Bacillati</taxon>
        <taxon>Actinomycetota</taxon>
        <taxon>Actinomycetes</taxon>
        <taxon>Kitasatosporales</taxon>
        <taxon>Streptomycetaceae</taxon>
        <taxon>Streptomyces</taxon>
        <taxon>Streptomyces aurantiacus group</taxon>
    </lineage>
</organism>
<keyword evidence="3" id="KW-0547">Nucleotide-binding</keyword>
<reference evidence="9 10" key="1">
    <citation type="submission" date="2023-04" db="EMBL/GenBank/DDBJ databases">
        <title>Forest soil microbial communities from Buena Vista Peninsula, Colon Province, Panama.</title>
        <authorList>
            <person name="Bouskill N."/>
        </authorList>
    </citation>
    <scope>NUCLEOTIDE SEQUENCE [LARGE SCALE GENOMIC DNA]</scope>
    <source>
        <strain evidence="9 10">GGS1</strain>
    </source>
</reference>
<protein>
    <submittedName>
        <fullName evidence="9">Glutamine synthetase</fullName>
        <ecNumber evidence="9">6.3.1.2</ecNumber>
    </submittedName>
</protein>
<dbReference type="RefSeq" id="WP_280881180.1">
    <property type="nucleotide sequence ID" value="NZ_JARXVH010000016.1"/>
</dbReference>
<dbReference type="SUPFAM" id="SSF55931">
    <property type="entry name" value="Glutamine synthetase/guanido kinase"/>
    <property type="match status" value="1"/>
</dbReference>
<comment type="caution">
    <text evidence="9">The sequence shown here is derived from an EMBL/GenBank/DDBJ whole genome shotgun (WGS) entry which is preliminary data.</text>
</comment>
<dbReference type="GO" id="GO:0004356">
    <property type="term" value="F:glutamine synthetase activity"/>
    <property type="evidence" value="ECO:0007669"/>
    <property type="project" value="UniProtKB-EC"/>
</dbReference>
<comment type="similarity">
    <text evidence="1 5 6">Belongs to the glutamine synthetase family.</text>
</comment>
<evidence type="ECO:0000256" key="2">
    <source>
        <dbReference type="ARBA" id="ARBA00022598"/>
    </source>
</evidence>
<accession>A0ABT6LVR7</accession>
<feature type="domain" description="GS catalytic" evidence="8">
    <location>
        <begin position="136"/>
        <end position="479"/>
    </location>
</feature>
<sequence length="479" mass="51934">MGFVERHALWTPEQAAAAEEIRSRAEGGGLKVIRLVFADQHGLLRGKTVTADEVANVLRDGTGIASSLLAKDTSGRTVFPLFTKETPLGLPELRGAADMVMVPDPLTFRMLPWSPGTGWLLCDLRFTSGTAVPLCTRGLLRSVLEQADGLTYRTGLEVEFHLFRLADPRLGVADMGQPGAAPEVSVLNHGYQYLSELRYDELDPLLDVLRDNIEGLGLPLRSMEVEFGPSQVELTLQPADGLGTADAMVLLRSAVKQVAARHGHHATFMCRPHLPGVFSSGWHLHQSVLRDGAGVFAPEPGTAAPDDGPRLSPYGTAFLGGLLRHARATSAFSTPTLNGYKRFRSLSLAPDRAVWGRDNRGAMVRVLGDGPSSTRLENRIGEPAANPYLYLASQLAAGLEGVAGDLDPGPAADEPYAAQAEPLPRSLGEALDALDSDRVLADRLGKDFVAYYTSIKRAEIARFDQEVTDWEQREYFRVF</sequence>
<dbReference type="PROSITE" id="PS51987">
    <property type="entry name" value="GS_CATALYTIC"/>
    <property type="match status" value="1"/>
</dbReference>